<reference evidence="3" key="2">
    <citation type="submission" date="2020-09" db="EMBL/GenBank/DDBJ databases">
        <authorList>
            <person name="Sun Q."/>
            <person name="Ohkuma M."/>
        </authorList>
    </citation>
    <scope>NUCLEOTIDE SEQUENCE</scope>
    <source>
        <strain evidence="3">JCM 31311</strain>
    </source>
</reference>
<dbReference type="NCBIfam" id="TIGR03558">
    <property type="entry name" value="oxido_grp_1"/>
    <property type="match status" value="1"/>
</dbReference>
<dbReference type="GO" id="GO:0016705">
    <property type="term" value="F:oxidoreductase activity, acting on paired donors, with incorporation or reduction of molecular oxygen"/>
    <property type="evidence" value="ECO:0007669"/>
    <property type="project" value="InterPro"/>
</dbReference>
<comment type="caution">
    <text evidence="3">The sequence shown here is derived from an EMBL/GenBank/DDBJ whole genome shotgun (WGS) entry which is preliminary data.</text>
</comment>
<reference evidence="3" key="1">
    <citation type="journal article" date="2014" name="Int. J. Syst. Evol. Microbiol.">
        <title>Complete genome sequence of Corynebacterium casei LMG S-19264T (=DSM 44701T), isolated from a smear-ripened cheese.</title>
        <authorList>
            <consortium name="US DOE Joint Genome Institute (JGI-PGF)"/>
            <person name="Walter F."/>
            <person name="Albersmeier A."/>
            <person name="Kalinowski J."/>
            <person name="Ruckert C."/>
        </authorList>
    </citation>
    <scope>NUCLEOTIDE SEQUENCE</scope>
    <source>
        <strain evidence="3">JCM 31311</strain>
    </source>
</reference>
<dbReference type="Proteomes" id="UP000603865">
    <property type="component" value="Unassembled WGS sequence"/>
</dbReference>
<dbReference type="Gene3D" id="3.20.20.30">
    <property type="entry name" value="Luciferase-like domain"/>
    <property type="match status" value="1"/>
</dbReference>
<gene>
    <name evidence="3" type="ORF">GCM10008957_12000</name>
</gene>
<dbReference type="FunFam" id="3.20.20.30:FF:000002">
    <property type="entry name" value="LLM class flavin-dependent oxidoreductase"/>
    <property type="match status" value="1"/>
</dbReference>
<keyword evidence="4" id="KW-1185">Reference proteome</keyword>
<dbReference type="PANTHER" id="PTHR30137:SF6">
    <property type="entry name" value="LUCIFERASE-LIKE MONOOXYGENASE"/>
    <property type="match status" value="1"/>
</dbReference>
<comment type="similarity">
    <text evidence="1">To bacterial alkanal monooxygenase alpha and beta chains.</text>
</comment>
<proteinExistence type="predicted"/>
<dbReference type="SUPFAM" id="SSF51679">
    <property type="entry name" value="Bacterial luciferase-like"/>
    <property type="match status" value="1"/>
</dbReference>
<evidence type="ECO:0000313" key="3">
    <source>
        <dbReference type="EMBL" id="GGR00767.1"/>
    </source>
</evidence>
<dbReference type="InterPro" id="IPR050766">
    <property type="entry name" value="Bact_Lucif_Oxidored"/>
</dbReference>
<accession>A0A918BZZ2</accession>
<dbReference type="InterPro" id="IPR036661">
    <property type="entry name" value="Luciferase-like_sf"/>
</dbReference>
<dbReference type="GO" id="GO:0005829">
    <property type="term" value="C:cytosol"/>
    <property type="evidence" value="ECO:0007669"/>
    <property type="project" value="TreeGrafter"/>
</dbReference>
<dbReference type="Pfam" id="PF00296">
    <property type="entry name" value="Bac_luciferase"/>
    <property type="match status" value="1"/>
</dbReference>
<dbReference type="CDD" id="cd00347">
    <property type="entry name" value="Flavin_utilizing_monoxygenases"/>
    <property type="match status" value="1"/>
</dbReference>
<dbReference type="AlphaFoldDB" id="A0A918BZZ2"/>
<evidence type="ECO:0000259" key="2">
    <source>
        <dbReference type="Pfam" id="PF00296"/>
    </source>
</evidence>
<dbReference type="InterPro" id="IPR019949">
    <property type="entry name" value="CmoO-like"/>
</dbReference>
<evidence type="ECO:0000256" key="1">
    <source>
        <dbReference type="ARBA" id="ARBA00007789"/>
    </source>
</evidence>
<dbReference type="PANTHER" id="PTHR30137">
    <property type="entry name" value="LUCIFERASE-LIKE MONOOXYGENASE"/>
    <property type="match status" value="1"/>
</dbReference>
<feature type="domain" description="Luciferase-like" evidence="2">
    <location>
        <begin position="25"/>
        <end position="328"/>
    </location>
</feature>
<dbReference type="InterPro" id="IPR011251">
    <property type="entry name" value="Luciferase-like_dom"/>
</dbReference>
<protein>
    <submittedName>
        <fullName evidence="3">N5,N10-methylene tetrahydromethanopterin reductase</fullName>
    </submittedName>
</protein>
<evidence type="ECO:0000313" key="4">
    <source>
        <dbReference type="Proteomes" id="UP000603865"/>
    </source>
</evidence>
<organism evidence="3 4">
    <name type="scientific">Deinococcus ruber</name>
    <dbReference type="NCBI Taxonomy" id="1848197"/>
    <lineage>
        <taxon>Bacteria</taxon>
        <taxon>Thermotogati</taxon>
        <taxon>Deinococcota</taxon>
        <taxon>Deinococci</taxon>
        <taxon>Deinococcales</taxon>
        <taxon>Deinococcaceae</taxon>
        <taxon>Deinococcus</taxon>
    </lineage>
</organism>
<dbReference type="EMBL" id="BMQL01000004">
    <property type="protein sequence ID" value="GGR00767.1"/>
    <property type="molecule type" value="Genomic_DNA"/>
</dbReference>
<name>A0A918BZZ2_9DEIO</name>
<sequence length="369" mass="38852">MRRVFNTPMPPSTMPPSALPLSILDLVPVSEGSSGPQAITNSISLAQAADAAGYTRYWIAEHHNTSSVVSSAPEILIGVLATHTQRIRVGSGGIMLPNHAPLKVAENFRTLEALAPGRIDLGIGRAPGTDGVTALALRGSQEALHRDDLPDQLAELRAYSGQDDGGAGYFPANHPLGAVRASPVDVPLPPIYLLGSSTYSAQLAAHLGYGFAFAYHFSAAAAGEAMSLYRQNFRPSAQLAAPHAILATVAVAADTEPEAERLASSLGLMFLNIRRGQSRPIPSPEEALAYPYSAAERAFVQSYRATQTVGTPQQVRAELEALAARYGADEIMITAALHSHAARVRSYELIAQAFELGSKQPALAGAASD</sequence>